<dbReference type="Gene3D" id="3.50.4.10">
    <property type="entry name" value="Hepatocyte Growth Factor"/>
    <property type="match status" value="1"/>
</dbReference>
<evidence type="ECO:0000313" key="4">
    <source>
        <dbReference type="Proteomes" id="UP001491310"/>
    </source>
</evidence>
<gene>
    <name evidence="3" type="ORF">WJX75_003993</name>
</gene>
<feature type="signal peptide" evidence="1">
    <location>
        <begin position="1"/>
        <end position="24"/>
    </location>
</feature>
<feature type="domain" description="Apple" evidence="2">
    <location>
        <begin position="252"/>
        <end position="289"/>
    </location>
</feature>
<keyword evidence="1" id="KW-0732">Signal</keyword>
<name>A0ABR2Z090_9CHLO</name>
<dbReference type="Proteomes" id="UP001491310">
    <property type="component" value="Unassembled WGS sequence"/>
</dbReference>
<sequence>MFGSRCPQAFAWAVGLLWPIACLAQSPRFTFNPSNYHPPAGEAPPSPSLFRVLEGNSTQIIGRPLDTTDFHFKGAPLDQFPGVTFRGNKACSPHGYQDSMAIHSFVVPTLEVEGPAIRTYRDTGDGAYPLPMKVIYLDLQGGNIVVGNQAFNWTQQARLLNYTLITPGLVDIDQYRAVLDELTDIVQGLATGQPPWYSAGSLCNEPIPVLNETWTYLLSVKDAVSNSSNLSGGLRPTEIRLRSGCIEEIEANYKGDLVSDVLASIPGGDECCQACRNQTGCNVWVWCPLTTGCTTGSGTFPYLGCQLKFQANVSSSAAPQPLPQAWSRGPPTGFVSGRLAYT</sequence>
<dbReference type="InterPro" id="IPR003609">
    <property type="entry name" value="Pan_app"/>
</dbReference>
<feature type="chain" id="PRO_5045948925" description="Apple domain-containing protein" evidence="1">
    <location>
        <begin position="25"/>
        <end position="342"/>
    </location>
</feature>
<evidence type="ECO:0000256" key="1">
    <source>
        <dbReference type="SAM" id="SignalP"/>
    </source>
</evidence>
<comment type="caution">
    <text evidence="3">The sequence shown here is derived from an EMBL/GenBank/DDBJ whole genome shotgun (WGS) entry which is preliminary data.</text>
</comment>
<dbReference type="Pfam" id="PF14295">
    <property type="entry name" value="PAN_4"/>
    <property type="match status" value="1"/>
</dbReference>
<accession>A0ABR2Z090</accession>
<evidence type="ECO:0000313" key="3">
    <source>
        <dbReference type="EMBL" id="KAK9917405.1"/>
    </source>
</evidence>
<keyword evidence="4" id="KW-1185">Reference proteome</keyword>
<organism evidence="3 4">
    <name type="scientific">Coccomyxa subellipsoidea</name>
    <dbReference type="NCBI Taxonomy" id="248742"/>
    <lineage>
        <taxon>Eukaryota</taxon>
        <taxon>Viridiplantae</taxon>
        <taxon>Chlorophyta</taxon>
        <taxon>core chlorophytes</taxon>
        <taxon>Trebouxiophyceae</taxon>
        <taxon>Trebouxiophyceae incertae sedis</taxon>
        <taxon>Coccomyxaceae</taxon>
        <taxon>Coccomyxa</taxon>
    </lineage>
</organism>
<evidence type="ECO:0000259" key="2">
    <source>
        <dbReference type="Pfam" id="PF14295"/>
    </source>
</evidence>
<reference evidence="3 4" key="1">
    <citation type="journal article" date="2024" name="Nat. Commun.">
        <title>Phylogenomics reveals the evolutionary origins of lichenization in chlorophyte algae.</title>
        <authorList>
            <person name="Puginier C."/>
            <person name="Libourel C."/>
            <person name="Otte J."/>
            <person name="Skaloud P."/>
            <person name="Haon M."/>
            <person name="Grisel S."/>
            <person name="Petersen M."/>
            <person name="Berrin J.G."/>
            <person name="Delaux P.M."/>
            <person name="Dal Grande F."/>
            <person name="Keller J."/>
        </authorList>
    </citation>
    <scope>NUCLEOTIDE SEQUENCE [LARGE SCALE GENOMIC DNA]</scope>
    <source>
        <strain evidence="3 4">SAG 216-7</strain>
    </source>
</reference>
<proteinExistence type="predicted"/>
<protein>
    <recommendedName>
        <fullName evidence="2">Apple domain-containing protein</fullName>
    </recommendedName>
</protein>
<dbReference type="EMBL" id="JALJOT010000002">
    <property type="protein sequence ID" value="KAK9917405.1"/>
    <property type="molecule type" value="Genomic_DNA"/>
</dbReference>